<name>A0A1Y2EAH6_9PEZI</name>
<dbReference type="EMBL" id="MCFJ01000003">
    <property type="protein sequence ID" value="ORY68559.1"/>
    <property type="molecule type" value="Genomic_DNA"/>
</dbReference>
<accession>A0A1Y2EAH6</accession>
<dbReference type="STRING" id="1141098.A0A1Y2EAH6"/>
<evidence type="ECO:0000256" key="1">
    <source>
        <dbReference type="SAM" id="SignalP"/>
    </source>
</evidence>
<evidence type="ECO:0008006" key="4">
    <source>
        <dbReference type="Google" id="ProtNLM"/>
    </source>
</evidence>
<dbReference type="Proteomes" id="UP000193689">
    <property type="component" value="Unassembled WGS sequence"/>
</dbReference>
<protein>
    <recommendedName>
        <fullName evidence="4">Ricin B lectin domain-containing protein</fullName>
    </recommendedName>
</protein>
<evidence type="ECO:0000313" key="2">
    <source>
        <dbReference type="EMBL" id="ORY68559.1"/>
    </source>
</evidence>
<dbReference type="RefSeq" id="XP_040718846.1">
    <property type="nucleotide sequence ID" value="XM_040859601.1"/>
</dbReference>
<keyword evidence="3" id="KW-1185">Reference proteome</keyword>
<dbReference type="InParanoid" id="A0A1Y2EAH6"/>
<evidence type="ECO:0000313" key="3">
    <source>
        <dbReference type="Proteomes" id="UP000193689"/>
    </source>
</evidence>
<sequence>MIARVSAILAGWATLAGAGPVYRTVSELDQAAFEEAQQRDDTATRVFANTEIKTSDGRCLFVDELSGDFRANLTPIQVASCGATPGQGWDIISQGKHNNVAGHVLVVSTLTNACFNFDPRRAAGNQALLFSCGGRADGIGEVTESQLFRFDGGAGSLAFAPANDLNSCFTVRGNVVDVVPCQAGNDDQLFTLSGQASDIDTGVTGIPDLSLTASFPVASVVSSSRAVPSEATPTITTVYVTTNPSSTLATAPKIPSATTVYMSAGASTTTVEPTESTVTADAPSATQDAVQAIPTSNPTEPVPVSRAGGTLVPTAAAESHERDESATRAFNTASIKAPNGQCLFINPTAGDFRQNLIPVSLVDCAGTPNEKFDIITAGKHNNAQDSALFVSSLTNGCISFDGRRAVGDTVTLFSCGGRAAGEGLTNDGQLVPFFGKPSFVFAPESERNSTCLVPGNGRLVSAPCLKDRSQVFTIVA</sequence>
<organism evidence="2 3">
    <name type="scientific">Pseudomassariella vexata</name>
    <dbReference type="NCBI Taxonomy" id="1141098"/>
    <lineage>
        <taxon>Eukaryota</taxon>
        <taxon>Fungi</taxon>
        <taxon>Dikarya</taxon>
        <taxon>Ascomycota</taxon>
        <taxon>Pezizomycotina</taxon>
        <taxon>Sordariomycetes</taxon>
        <taxon>Xylariomycetidae</taxon>
        <taxon>Amphisphaeriales</taxon>
        <taxon>Pseudomassariaceae</taxon>
        <taxon>Pseudomassariella</taxon>
    </lineage>
</organism>
<gene>
    <name evidence="2" type="ORF">BCR38DRAFT_423628</name>
</gene>
<reference evidence="2 3" key="1">
    <citation type="submission" date="2016-07" db="EMBL/GenBank/DDBJ databases">
        <title>Pervasive Adenine N6-methylation of Active Genes in Fungi.</title>
        <authorList>
            <consortium name="DOE Joint Genome Institute"/>
            <person name="Mondo S.J."/>
            <person name="Dannebaum R.O."/>
            <person name="Kuo R.C."/>
            <person name="Labutti K."/>
            <person name="Haridas S."/>
            <person name="Kuo A."/>
            <person name="Salamov A."/>
            <person name="Ahrendt S.R."/>
            <person name="Lipzen A."/>
            <person name="Sullivan W."/>
            <person name="Andreopoulos W.B."/>
            <person name="Clum A."/>
            <person name="Lindquist E."/>
            <person name="Daum C."/>
            <person name="Ramamoorthy G.K."/>
            <person name="Gryganskyi A."/>
            <person name="Culley D."/>
            <person name="Magnuson J.K."/>
            <person name="James T.Y."/>
            <person name="O'Malley M.A."/>
            <person name="Stajich J.E."/>
            <person name="Spatafora J.W."/>
            <person name="Visel A."/>
            <person name="Grigoriev I.V."/>
        </authorList>
    </citation>
    <scope>NUCLEOTIDE SEQUENCE [LARGE SCALE GENOMIC DNA]</scope>
    <source>
        <strain evidence="2 3">CBS 129021</strain>
    </source>
</reference>
<dbReference type="Gene3D" id="2.80.10.50">
    <property type="match status" value="2"/>
</dbReference>
<feature type="chain" id="PRO_5013254454" description="Ricin B lectin domain-containing protein" evidence="1">
    <location>
        <begin position="19"/>
        <end position="476"/>
    </location>
</feature>
<feature type="signal peptide" evidence="1">
    <location>
        <begin position="1"/>
        <end position="18"/>
    </location>
</feature>
<dbReference type="AlphaFoldDB" id="A0A1Y2EAH6"/>
<dbReference type="GeneID" id="63775813"/>
<dbReference type="CDD" id="cd00161">
    <property type="entry name" value="beta-trefoil_Ricin-like"/>
    <property type="match status" value="1"/>
</dbReference>
<dbReference type="SUPFAM" id="SSF50370">
    <property type="entry name" value="Ricin B-like lectins"/>
    <property type="match status" value="2"/>
</dbReference>
<comment type="caution">
    <text evidence="2">The sequence shown here is derived from an EMBL/GenBank/DDBJ whole genome shotgun (WGS) entry which is preliminary data.</text>
</comment>
<dbReference type="InterPro" id="IPR035992">
    <property type="entry name" value="Ricin_B-like_lectins"/>
</dbReference>
<proteinExistence type="predicted"/>
<keyword evidence="1" id="KW-0732">Signal</keyword>
<dbReference type="PROSITE" id="PS50231">
    <property type="entry name" value="RICIN_B_LECTIN"/>
    <property type="match status" value="2"/>
</dbReference>
<dbReference type="OrthoDB" id="5383818at2759"/>